<dbReference type="Proteomes" id="UP000653797">
    <property type="component" value="Unassembled WGS sequence"/>
</dbReference>
<feature type="transmembrane region" description="Helical" evidence="1">
    <location>
        <begin position="120"/>
        <end position="140"/>
    </location>
</feature>
<keyword evidence="4" id="KW-1185">Reference proteome</keyword>
<evidence type="ECO:0000313" key="3">
    <source>
        <dbReference type="EMBL" id="MBD2755243.1"/>
    </source>
</evidence>
<dbReference type="EMBL" id="JACXAA010000007">
    <property type="protein sequence ID" value="MBD2755243.1"/>
    <property type="molecule type" value="Genomic_DNA"/>
</dbReference>
<dbReference type="SMART" id="SM00850">
    <property type="entry name" value="LytTR"/>
    <property type="match status" value="1"/>
</dbReference>
<reference evidence="3" key="1">
    <citation type="submission" date="2020-09" db="EMBL/GenBank/DDBJ databases">
        <authorList>
            <person name="Kim M.K."/>
        </authorList>
    </citation>
    <scope>NUCLEOTIDE SEQUENCE</scope>
    <source>
        <strain evidence="3">BT704</strain>
    </source>
</reference>
<evidence type="ECO:0000259" key="2">
    <source>
        <dbReference type="PROSITE" id="PS50930"/>
    </source>
</evidence>
<evidence type="ECO:0000313" key="4">
    <source>
        <dbReference type="Proteomes" id="UP000653797"/>
    </source>
</evidence>
<dbReference type="PROSITE" id="PS50930">
    <property type="entry name" value="HTH_LYTTR"/>
    <property type="match status" value="1"/>
</dbReference>
<accession>A0A927GF11</accession>
<proteinExistence type="predicted"/>
<dbReference type="Gene3D" id="2.40.50.1020">
    <property type="entry name" value="LytTr DNA-binding domain"/>
    <property type="match status" value="1"/>
</dbReference>
<organism evidence="3 4">
    <name type="scientific">Spirosoma validum</name>
    <dbReference type="NCBI Taxonomy" id="2771355"/>
    <lineage>
        <taxon>Bacteria</taxon>
        <taxon>Pseudomonadati</taxon>
        <taxon>Bacteroidota</taxon>
        <taxon>Cytophagia</taxon>
        <taxon>Cytophagales</taxon>
        <taxon>Cytophagaceae</taxon>
        <taxon>Spirosoma</taxon>
    </lineage>
</organism>
<dbReference type="AlphaFoldDB" id="A0A927GF11"/>
<feature type="transmembrane region" description="Helical" evidence="1">
    <location>
        <begin position="52"/>
        <end position="79"/>
    </location>
</feature>
<keyword evidence="1" id="KW-1133">Transmembrane helix</keyword>
<keyword evidence="1" id="KW-0812">Transmembrane</keyword>
<dbReference type="Pfam" id="PF04397">
    <property type="entry name" value="LytTR"/>
    <property type="match status" value="1"/>
</dbReference>
<evidence type="ECO:0000256" key="1">
    <source>
        <dbReference type="SAM" id="Phobius"/>
    </source>
</evidence>
<feature type="domain" description="HTH LytTR-type" evidence="2">
    <location>
        <begin position="192"/>
        <end position="301"/>
    </location>
</feature>
<dbReference type="InterPro" id="IPR007492">
    <property type="entry name" value="LytTR_DNA-bd_dom"/>
</dbReference>
<keyword evidence="3" id="KW-0238">DNA-binding</keyword>
<keyword evidence="1" id="KW-0472">Membrane</keyword>
<sequence length="303" mass="34505">MLRSLNTFLNRPIAEDFSFKNQVWQSLQSGLYVFLFVYFFGGSSFTGNFKVLMLAIFGVGCAVATLIANWVVPLLLPTIYNEDHWTVWKQILHTLFILFCISTVNQLLLISMHYGYPPFWQMYVTVTLIGFFPISLNVFVVEQRRLKRTLAQAQTMNEQLAHRVEPTLIAPVSVQTTTVNPEIPVASKSIVLMSESGKERLSLQPDQLLYVESVGNYVDVHWLNADQLQKTVLRNTLKDVADALATYPQFFRCHRAFLVNLQAINQTEGNARGYQLTLKGNAEKIPVSRSYLDAFDERINAVL</sequence>
<gene>
    <name evidence="3" type="ORF">IC230_20245</name>
</gene>
<feature type="transmembrane region" description="Helical" evidence="1">
    <location>
        <begin position="91"/>
        <end position="114"/>
    </location>
</feature>
<protein>
    <submittedName>
        <fullName evidence="3">LytTR family transcriptional regulator DNA-binding domain-containing protein</fullName>
    </submittedName>
</protein>
<dbReference type="PANTHER" id="PTHR37299:SF1">
    <property type="entry name" value="STAGE 0 SPORULATION PROTEIN A HOMOLOG"/>
    <property type="match status" value="1"/>
</dbReference>
<dbReference type="PANTHER" id="PTHR37299">
    <property type="entry name" value="TRANSCRIPTIONAL REGULATOR-RELATED"/>
    <property type="match status" value="1"/>
</dbReference>
<comment type="caution">
    <text evidence="3">The sequence shown here is derived from an EMBL/GenBank/DDBJ whole genome shotgun (WGS) entry which is preliminary data.</text>
</comment>
<dbReference type="GO" id="GO:0003677">
    <property type="term" value="F:DNA binding"/>
    <property type="evidence" value="ECO:0007669"/>
    <property type="project" value="UniProtKB-KW"/>
</dbReference>
<dbReference type="GO" id="GO:0000156">
    <property type="term" value="F:phosphorelay response regulator activity"/>
    <property type="evidence" value="ECO:0007669"/>
    <property type="project" value="InterPro"/>
</dbReference>
<name>A0A927GF11_9BACT</name>
<dbReference type="InterPro" id="IPR046947">
    <property type="entry name" value="LytR-like"/>
</dbReference>
<dbReference type="RefSeq" id="WP_191040853.1">
    <property type="nucleotide sequence ID" value="NZ_JACXAA010000007.1"/>
</dbReference>